<evidence type="ECO:0000256" key="6">
    <source>
        <dbReference type="ARBA" id="ARBA00023033"/>
    </source>
</evidence>
<comment type="function">
    <text evidence="7">Cytochromes P450 are a group of heme-thiolate monooxygenases. They oxidize a variety of structurally unrelated compounds, including steroids, fatty acids, and xenobiotics.</text>
</comment>
<comment type="similarity">
    <text evidence="1 8">Belongs to the cytochrome P450 family.</text>
</comment>
<evidence type="ECO:0000256" key="7">
    <source>
        <dbReference type="ARBA" id="ARBA00043906"/>
    </source>
</evidence>
<dbReference type="FunFam" id="1.10.630.10:FF:000018">
    <property type="entry name" value="Cytochrome P450 monooxygenase"/>
    <property type="match status" value="1"/>
</dbReference>
<keyword evidence="4 8" id="KW-0560">Oxidoreductase</keyword>
<dbReference type="PRINTS" id="PR00385">
    <property type="entry name" value="P450"/>
</dbReference>
<dbReference type="OrthoDB" id="9801155at2"/>
<evidence type="ECO:0000313" key="9">
    <source>
        <dbReference type="EMBL" id="ATQ41061.1"/>
    </source>
</evidence>
<evidence type="ECO:0000256" key="3">
    <source>
        <dbReference type="ARBA" id="ARBA00022723"/>
    </source>
</evidence>
<accession>A0A2D2ASU1</accession>
<dbReference type="SUPFAM" id="SSF48264">
    <property type="entry name" value="Cytochrome P450"/>
    <property type="match status" value="1"/>
</dbReference>
<keyword evidence="3 8" id="KW-0479">Metal-binding</keyword>
<dbReference type="PANTHER" id="PTHR46696:SF1">
    <property type="entry name" value="CYTOCHROME P450 YJIB-RELATED"/>
    <property type="match status" value="1"/>
</dbReference>
<dbReference type="GO" id="GO:0005506">
    <property type="term" value="F:iron ion binding"/>
    <property type="evidence" value="ECO:0007669"/>
    <property type="project" value="InterPro"/>
</dbReference>
<organism evidence="9 10">
    <name type="scientific">Caulobacter mirabilis</name>
    <dbReference type="NCBI Taxonomy" id="69666"/>
    <lineage>
        <taxon>Bacteria</taxon>
        <taxon>Pseudomonadati</taxon>
        <taxon>Pseudomonadota</taxon>
        <taxon>Alphaproteobacteria</taxon>
        <taxon>Caulobacterales</taxon>
        <taxon>Caulobacteraceae</taxon>
        <taxon>Caulobacter</taxon>
    </lineage>
</organism>
<protein>
    <submittedName>
        <fullName evidence="9">Cytochrome P450</fullName>
    </submittedName>
</protein>
<dbReference type="InterPro" id="IPR001128">
    <property type="entry name" value="Cyt_P450"/>
</dbReference>
<dbReference type="PANTHER" id="PTHR46696">
    <property type="entry name" value="P450, PUTATIVE (EUROFUNG)-RELATED"/>
    <property type="match status" value="1"/>
</dbReference>
<evidence type="ECO:0000256" key="2">
    <source>
        <dbReference type="ARBA" id="ARBA00022617"/>
    </source>
</evidence>
<evidence type="ECO:0000256" key="1">
    <source>
        <dbReference type="ARBA" id="ARBA00010617"/>
    </source>
</evidence>
<dbReference type="GO" id="GO:0016705">
    <property type="term" value="F:oxidoreductase activity, acting on paired donors, with incorporation or reduction of molecular oxygen"/>
    <property type="evidence" value="ECO:0007669"/>
    <property type="project" value="InterPro"/>
</dbReference>
<dbReference type="RefSeq" id="WP_099620318.1">
    <property type="nucleotide sequence ID" value="NZ_CP024201.1"/>
</dbReference>
<dbReference type="InterPro" id="IPR036396">
    <property type="entry name" value="Cyt_P450_sf"/>
</dbReference>
<evidence type="ECO:0000256" key="8">
    <source>
        <dbReference type="RuleBase" id="RU000461"/>
    </source>
</evidence>
<dbReference type="AlphaFoldDB" id="A0A2D2ASU1"/>
<proteinExistence type="inferred from homology"/>
<dbReference type="GO" id="GO:0004497">
    <property type="term" value="F:monooxygenase activity"/>
    <property type="evidence" value="ECO:0007669"/>
    <property type="project" value="UniProtKB-KW"/>
</dbReference>
<evidence type="ECO:0000313" key="10">
    <source>
        <dbReference type="Proteomes" id="UP000228945"/>
    </source>
</evidence>
<dbReference type="GO" id="GO:0020037">
    <property type="term" value="F:heme binding"/>
    <property type="evidence" value="ECO:0007669"/>
    <property type="project" value="InterPro"/>
</dbReference>
<gene>
    <name evidence="9" type="ORF">CSW64_00880</name>
</gene>
<dbReference type="EMBL" id="CP024201">
    <property type="protein sequence ID" value="ATQ41061.1"/>
    <property type="molecule type" value="Genomic_DNA"/>
</dbReference>
<dbReference type="CDD" id="cd11033">
    <property type="entry name" value="CYP142-like"/>
    <property type="match status" value="1"/>
</dbReference>
<dbReference type="InterPro" id="IPR002397">
    <property type="entry name" value="Cyt_P450_B"/>
</dbReference>
<dbReference type="InterPro" id="IPR017972">
    <property type="entry name" value="Cyt_P450_CS"/>
</dbReference>
<evidence type="ECO:0000256" key="4">
    <source>
        <dbReference type="ARBA" id="ARBA00023002"/>
    </source>
</evidence>
<keyword evidence="5 8" id="KW-0408">Iron</keyword>
<keyword evidence="10" id="KW-1185">Reference proteome</keyword>
<evidence type="ECO:0000256" key="5">
    <source>
        <dbReference type="ARBA" id="ARBA00023004"/>
    </source>
</evidence>
<name>A0A2D2ASU1_9CAUL</name>
<dbReference type="PRINTS" id="PR00359">
    <property type="entry name" value="BP450"/>
</dbReference>
<dbReference type="Proteomes" id="UP000228945">
    <property type="component" value="Chromosome"/>
</dbReference>
<keyword evidence="2 8" id="KW-0349">Heme</keyword>
<dbReference type="Pfam" id="PF00067">
    <property type="entry name" value="p450"/>
    <property type="match status" value="1"/>
</dbReference>
<dbReference type="Gene3D" id="1.10.630.10">
    <property type="entry name" value="Cytochrome P450"/>
    <property type="match status" value="1"/>
</dbReference>
<reference evidence="9 10" key="1">
    <citation type="submission" date="2017-10" db="EMBL/GenBank/DDBJ databases">
        <title>Genome sequence of Caulobacter mirabilis FWC38.</title>
        <authorList>
            <person name="Fiebig A."/>
            <person name="Crosson S."/>
        </authorList>
    </citation>
    <scope>NUCLEOTIDE SEQUENCE [LARGE SCALE GENOMIC DNA]</scope>
    <source>
        <strain evidence="9 10">FWC 38</strain>
    </source>
</reference>
<sequence length="427" mass="49584">MADGAFELGRAQRDKEARERAYSIPLSQIHVADPELWITDTHWPYFERLRKEDPVHWCEVDEEMGGYWSVTKFNDIMEVDTNHQVFSSDAFKGGITLRNFDEDFVLPMFIAMDPPKHDVQRKTVSPIVSPASLMQLEPIIRERAAGLLDSLPVGETFNWVDKISIELTTQMLATLFDFPWEDRRKLTRWSDVATAIPGNGIIETEEQRREELFECVDYFTRLWNERVNSEPKHDLISMLAHGESTRNMDRMEYLGNLILLIVGGNDTTRNSLSGGLLFLNQNPKEYDKLRADPSLIPSMVSEIIRYQTPLAYMRRTALEDYVLNGKTIRKGEKVAMWYVSGNRDDEVIDRPNEFIIDRERPRHHMSFGFGIHRCVGNRLAEMQLRVVWEEILKRYPVIDVVGEPRRVYSSFVKGYEELPVRIPARVG</sequence>
<dbReference type="KEGG" id="cmb:CSW64_00880"/>
<keyword evidence="6 8" id="KW-0503">Monooxygenase</keyword>
<dbReference type="PROSITE" id="PS00086">
    <property type="entry name" value="CYTOCHROME_P450"/>
    <property type="match status" value="1"/>
</dbReference>